<dbReference type="OrthoDB" id="3005567at2759"/>
<dbReference type="Gene3D" id="3.80.10.10">
    <property type="entry name" value="Ribonuclease Inhibitor"/>
    <property type="match status" value="1"/>
</dbReference>
<reference evidence="1 2" key="1">
    <citation type="journal article" date="2016" name="Mol. Biol. Evol.">
        <title>Comparative Genomics of Early-Diverging Mushroom-Forming Fungi Provides Insights into the Origins of Lignocellulose Decay Capabilities.</title>
        <authorList>
            <person name="Nagy L.G."/>
            <person name="Riley R."/>
            <person name="Tritt A."/>
            <person name="Adam C."/>
            <person name="Daum C."/>
            <person name="Floudas D."/>
            <person name="Sun H."/>
            <person name="Yadav J.S."/>
            <person name="Pangilinan J."/>
            <person name="Larsson K.H."/>
            <person name="Matsuura K."/>
            <person name="Barry K."/>
            <person name="Labutti K."/>
            <person name="Kuo R."/>
            <person name="Ohm R.A."/>
            <person name="Bhattacharya S.S."/>
            <person name="Shirouzu T."/>
            <person name="Yoshinaga Y."/>
            <person name="Martin F.M."/>
            <person name="Grigoriev I.V."/>
            <person name="Hibbett D.S."/>
        </authorList>
    </citation>
    <scope>NUCLEOTIDE SEQUENCE [LARGE SCALE GENOMIC DNA]</scope>
    <source>
        <strain evidence="1 2">CBS 109695</strain>
    </source>
</reference>
<dbReference type="EMBL" id="KV417548">
    <property type="protein sequence ID" value="KZP21277.1"/>
    <property type="molecule type" value="Genomic_DNA"/>
</dbReference>
<evidence type="ECO:0000313" key="2">
    <source>
        <dbReference type="Proteomes" id="UP000076532"/>
    </source>
</evidence>
<organism evidence="1 2">
    <name type="scientific">Athelia psychrophila</name>
    <dbReference type="NCBI Taxonomy" id="1759441"/>
    <lineage>
        <taxon>Eukaryota</taxon>
        <taxon>Fungi</taxon>
        <taxon>Dikarya</taxon>
        <taxon>Basidiomycota</taxon>
        <taxon>Agaricomycotina</taxon>
        <taxon>Agaricomycetes</taxon>
        <taxon>Agaricomycetidae</taxon>
        <taxon>Atheliales</taxon>
        <taxon>Atheliaceae</taxon>
        <taxon>Athelia</taxon>
    </lineage>
</organism>
<dbReference type="SUPFAM" id="SSF52058">
    <property type="entry name" value="L domain-like"/>
    <property type="match status" value="1"/>
</dbReference>
<accession>A0A166JWA8</accession>
<name>A0A166JWA8_9AGAM</name>
<dbReference type="InterPro" id="IPR032675">
    <property type="entry name" value="LRR_dom_sf"/>
</dbReference>
<proteinExistence type="predicted"/>
<keyword evidence="2" id="KW-1185">Reference proteome</keyword>
<dbReference type="Proteomes" id="UP000076532">
    <property type="component" value="Unassembled WGS sequence"/>
</dbReference>
<dbReference type="STRING" id="436010.A0A166JWA8"/>
<evidence type="ECO:0000313" key="1">
    <source>
        <dbReference type="EMBL" id="KZP21277.1"/>
    </source>
</evidence>
<protein>
    <recommendedName>
        <fullName evidence="3">F-box domain-containing protein</fullName>
    </recommendedName>
</protein>
<dbReference type="AlphaFoldDB" id="A0A166JWA8"/>
<sequence length="456" mass="50595">MRDLNLDVLELIFSHLPSGNDLTSVALVSRSFFAGVIPRLYEELHFRSKQAKRYSTIVAPFAALLKHPHRAVHVRTIDIRAVPALKDAVPAHMHPVFLKDSADALAICNNVTSFTCVCPILPHFLLSLQNKPSLRDIRINAHLTSDQTAKLIQLEALHSITLDNASWNVIDALPKWIIANKSTLTSLTIYSANELNEQVLERSLVELPRLINLHIINCQNLSLPGVLKCLVYTPLLESLSVTTFMHSESLQMNAPYPPLRNLLHLSLDCKSGLAGPPSAVHNNSLLSRFFSDILLASSPPLRTLSIRLADRSLSIPEQWLDAVLCTYGGTLRTVSFGQCLVSVEAITKICDKSTSLERLEVPLPVKELRPYTLAAAKSSTITTLIDLSDQHATHTPKVALGKDSIKFMMTTIPSLQTVECDGRIWKRREGPKDGSAVRLSLEGQKIVPSQHWFMRD</sequence>
<evidence type="ECO:0008006" key="3">
    <source>
        <dbReference type="Google" id="ProtNLM"/>
    </source>
</evidence>
<gene>
    <name evidence="1" type="ORF">FIBSPDRAFT_919592</name>
</gene>